<evidence type="ECO:0000313" key="13">
    <source>
        <dbReference type="EMBL" id="GCF08239.1"/>
    </source>
</evidence>
<keyword evidence="5 11" id="KW-0812">Transmembrane</keyword>
<dbReference type="RefSeq" id="WP_149401234.1">
    <property type="nucleotide sequence ID" value="NZ_BIXY01000020.1"/>
</dbReference>
<evidence type="ECO:0000256" key="10">
    <source>
        <dbReference type="ARBA" id="ARBA00023136"/>
    </source>
</evidence>
<comment type="cofactor">
    <cofactor evidence="1">
        <name>Zn(2+)</name>
        <dbReference type="ChEBI" id="CHEBI:29105"/>
    </cofactor>
</comment>
<proteinExistence type="inferred from homology"/>
<dbReference type="Pfam" id="PF17820">
    <property type="entry name" value="PDZ_6"/>
    <property type="match status" value="1"/>
</dbReference>
<feature type="transmembrane region" description="Helical" evidence="11">
    <location>
        <begin position="137"/>
        <end position="161"/>
    </location>
</feature>
<dbReference type="PROSITE" id="PS50106">
    <property type="entry name" value="PDZ"/>
    <property type="match status" value="1"/>
</dbReference>
<sequence>MSWYILAVIPVFAVLVFVHELGHFLTAKWAGIRVEEFGIGIPPTIVSLRKRDRGGWEVMWLGRGSTVDTSNVQNPFNNTSGGPDSSEADRPAHTIYSLNLLPIGGFVRMPGETGDAYDEKGHYDAGSFAAKPAHKRLVVLCAGVFMNFLLGIVLFTIAYGLGEPVPTTNAVIGSVQPNSPAAAAGLRADDTVVSVNGKAITDFSSMQTAVTAALKTANGADRLPIHLMIRHKGEQTPVAVTVNARVHPAAGEGSMGVGNQIVTVHYPLWQAPFRGIAHTFDFIHQYLSLIGKMLIGAIQPQFSGPVGIAQVTQTVAMETPTIGWWPILSLTAALSLNLAIFNILPFPALDGGRVFLILVEILRGGKRLKPEREGLINLIGFALLLVLMVVVTVSDLQHWGS</sequence>
<dbReference type="PANTHER" id="PTHR42837:SF2">
    <property type="entry name" value="MEMBRANE METALLOPROTEASE ARASP2, CHLOROPLASTIC-RELATED"/>
    <property type="match status" value="1"/>
</dbReference>
<dbReference type="GO" id="GO:0004222">
    <property type="term" value="F:metalloendopeptidase activity"/>
    <property type="evidence" value="ECO:0007669"/>
    <property type="project" value="InterPro"/>
</dbReference>
<evidence type="ECO:0000256" key="7">
    <source>
        <dbReference type="ARBA" id="ARBA00022833"/>
    </source>
</evidence>
<keyword evidence="9 13" id="KW-0482">Metalloprotease</keyword>
<dbReference type="GO" id="GO:0006508">
    <property type="term" value="P:proteolysis"/>
    <property type="evidence" value="ECO:0007669"/>
    <property type="project" value="UniProtKB-KW"/>
</dbReference>
<evidence type="ECO:0000256" key="6">
    <source>
        <dbReference type="ARBA" id="ARBA00022801"/>
    </source>
</evidence>
<dbReference type="GO" id="GO:0016020">
    <property type="term" value="C:membrane"/>
    <property type="evidence" value="ECO:0007669"/>
    <property type="project" value="UniProtKB-SubCell"/>
</dbReference>
<dbReference type="PANTHER" id="PTHR42837">
    <property type="entry name" value="REGULATOR OF SIGMA-E PROTEASE RSEP"/>
    <property type="match status" value="1"/>
</dbReference>
<feature type="transmembrane region" description="Helical" evidence="11">
    <location>
        <begin position="375"/>
        <end position="394"/>
    </location>
</feature>
<dbReference type="SUPFAM" id="SSF50156">
    <property type="entry name" value="PDZ domain-like"/>
    <property type="match status" value="1"/>
</dbReference>
<keyword evidence="8 11" id="KW-1133">Transmembrane helix</keyword>
<evidence type="ECO:0000259" key="12">
    <source>
        <dbReference type="PROSITE" id="PS50106"/>
    </source>
</evidence>
<dbReference type="InterPro" id="IPR004387">
    <property type="entry name" value="Pept_M50_Zn"/>
</dbReference>
<evidence type="ECO:0000256" key="3">
    <source>
        <dbReference type="ARBA" id="ARBA00007931"/>
    </source>
</evidence>
<reference evidence="13 14" key="1">
    <citation type="submission" date="2019-01" db="EMBL/GenBank/DDBJ databases">
        <title>Draft genome sequence of Dictyobacter sp. Uno17.</title>
        <authorList>
            <person name="Wang C.M."/>
            <person name="Zheng Y."/>
            <person name="Sakai Y."/>
            <person name="Abe K."/>
            <person name="Yokota A."/>
            <person name="Yabe S."/>
        </authorList>
    </citation>
    <scope>NUCLEOTIDE SEQUENCE [LARGE SCALE GENOMIC DNA]</scope>
    <source>
        <strain evidence="13 14">Uno17</strain>
    </source>
</reference>
<feature type="transmembrane region" description="Helical" evidence="11">
    <location>
        <begin position="6"/>
        <end position="25"/>
    </location>
</feature>
<dbReference type="Proteomes" id="UP000322530">
    <property type="component" value="Unassembled WGS sequence"/>
</dbReference>
<dbReference type="Pfam" id="PF02163">
    <property type="entry name" value="Peptidase_M50"/>
    <property type="match status" value="2"/>
</dbReference>
<evidence type="ECO:0000256" key="2">
    <source>
        <dbReference type="ARBA" id="ARBA00004141"/>
    </source>
</evidence>
<comment type="subcellular location">
    <subcellularLocation>
        <location evidence="2">Membrane</location>
        <topology evidence="2">Multi-pass membrane protein</topology>
    </subcellularLocation>
</comment>
<name>A0A5A5TB62_9CHLR</name>
<accession>A0A5A5TB62</accession>
<comment type="caution">
    <text evidence="13">The sequence shown here is derived from an EMBL/GenBank/DDBJ whole genome shotgun (WGS) entry which is preliminary data.</text>
</comment>
<comment type="similarity">
    <text evidence="3">Belongs to the peptidase M50B family.</text>
</comment>
<dbReference type="InterPro" id="IPR036034">
    <property type="entry name" value="PDZ_sf"/>
</dbReference>
<dbReference type="SMART" id="SM00228">
    <property type="entry name" value="PDZ"/>
    <property type="match status" value="1"/>
</dbReference>
<dbReference type="EMBL" id="BIXY01000020">
    <property type="protein sequence ID" value="GCF08239.1"/>
    <property type="molecule type" value="Genomic_DNA"/>
</dbReference>
<keyword evidence="4 13" id="KW-0645">Protease</keyword>
<feature type="domain" description="PDZ" evidence="12">
    <location>
        <begin position="155"/>
        <end position="204"/>
    </location>
</feature>
<dbReference type="Gene3D" id="2.30.42.10">
    <property type="match status" value="1"/>
</dbReference>
<evidence type="ECO:0000256" key="1">
    <source>
        <dbReference type="ARBA" id="ARBA00001947"/>
    </source>
</evidence>
<evidence type="ECO:0000256" key="8">
    <source>
        <dbReference type="ARBA" id="ARBA00022989"/>
    </source>
</evidence>
<keyword evidence="10 11" id="KW-0472">Membrane</keyword>
<dbReference type="InterPro" id="IPR041489">
    <property type="entry name" value="PDZ_6"/>
</dbReference>
<dbReference type="OrthoDB" id="9782003at2"/>
<evidence type="ECO:0000256" key="9">
    <source>
        <dbReference type="ARBA" id="ARBA00023049"/>
    </source>
</evidence>
<organism evidence="13 14">
    <name type="scientific">Dictyobacter arantiisoli</name>
    <dbReference type="NCBI Taxonomy" id="2014874"/>
    <lineage>
        <taxon>Bacteria</taxon>
        <taxon>Bacillati</taxon>
        <taxon>Chloroflexota</taxon>
        <taxon>Ktedonobacteria</taxon>
        <taxon>Ktedonobacterales</taxon>
        <taxon>Dictyobacteraceae</taxon>
        <taxon>Dictyobacter</taxon>
    </lineage>
</organism>
<evidence type="ECO:0000313" key="14">
    <source>
        <dbReference type="Proteomes" id="UP000322530"/>
    </source>
</evidence>
<keyword evidence="6" id="KW-0378">Hydrolase</keyword>
<keyword evidence="14" id="KW-1185">Reference proteome</keyword>
<keyword evidence="7" id="KW-0862">Zinc</keyword>
<feature type="transmembrane region" description="Helical" evidence="11">
    <location>
        <begin position="322"/>
        <end position="344"/>
    </location>
</feature>
<dbReference type="InterPro" id="IPR001478">
    <property type="entry name" value="PDZ"/>
</dbReference>
<protein>
    <submittedName>
        <fullName evidence="13">RIP metalloprotease RseP</fullName>
    </submittedName>
</protein>
<dbReference type="CDD" id="cd06163">
    <property type="entry name" value="S2P-M50_PDZ_RseP-like"/>
    <property type="match status" value="1"/>
</dbReference>
<dbReference type="AlphaFoldDB" id="A0A5A5TB62"/>
<evidence type="ECO:0000256" key="4">
    <source>
        <dbReference type="ARBA" id="ARBA00022670"/>
    </source>
</evidence>
<gene>
    <name evidence="13" type="ORF">KDI_18030</name>
</gene>
<dbReference type="InterPro" id="IPR008915">
    <property type="entry name" value="Peptidase_M50"/>
</dbReference>
<evidence type="ECO:0000256" key="11">
    <source>
        <dbReference type="SAM" id="Phobius"/>
    </source>
</evidence>
<evidence type="ECO:0000256" key="5">
    <source>
        <dbReference type="ARBA" id="ARBA00022692"/>
    </source>
</evidence>